<evidence type="ECO:0000313" key="2">
    <source>
        <dbReference type="EMBL" id="GAH92744.1"/>
    </source>
</evidence>
<evidence type="ECO:0008006" key="3">
    <source>
        <dbReference type="Google" id="ProtNLM"/>
    </source>
</evidence>
<comment type="caution">
    <text evidence="2">The sequence shown here is derived from an EMBL/GenBank/DDBJ whole genome shotgun (WGS) entry which is preliminary data.</text>
</comment>
<keyword evidence="1" id="KW-0472">Membrane</keyword>
<proteinExistence type="predicted"/>
<protein>
    <recommendedName>
        <fullName evidence="3">Major facilitator superfamily (MFS) profile domain-containing protein</fullName>
    </recommendedName>
</protein>
<dbReference type="AlphaFoldDB" id="X1KRG0"/>
<dbReference type="EMBL" id="BARU01046705">
    <property type="protein sequence ID" value="GAH92744.1"/>
    <property type="molecule type" value="Genomic_DNA"/>
</dbReference>
<feature type="transmembrane region" description="Helical" evidence="1">
    <location>
        <begin position="27"/>
        <end position="49"/>
    </location>
</feature>
<keyword evidence="1" id="KW-1133">Transmembrane helix</keyword>
<keyword evidence="1" id="KW-0812">Transmembrane</keyword>
<feature type="transmembrane region" description="Helical" evidence="1">
    <location>
        <begin position="55"/>
        <end position="77"/>
    </location>
</feature>
<feature type="non-terminal residue" evidence="2">
    <location>
        <position position="124"/>
    </location>
</feature>
<organism evidence="2">
    <name type="scientific">marine sediment metagenome</name>
    <dbReference type="NCBI Taxonomy" id="412755"/>
    <lineage>
        <taxon>unclassified sequences</taxon>
        <taxon>metagenomes</taxon>
        <taxon>ecological metagenomes</taxon>
    </lineage>
</organism>
<sequence>YMLGAMVNSLNFQIFVSENSGENKKGIMYGLVFFALFGGSIGGTSLVMLDLGFSFQFYFQVFIIILIMEWLILVLIIKTPDAIQKHSELDLIKSVEQKQKKATKIFQNPKIKVATLFFTLDVFV</sequence>
<dbReference type="InterPro" id="IPR036259">
    <property type="entry name" value="MFS_trans_sf"/>
</dbReference>
<reference evidence="2" key="1">
    <citation type="journal article" date="2014" name="Front. Microbiol.">
        <title>High frequency of phylogenetically diverse reductive dehalogenase-homologous genes in deep subseafloor sedimentary metagenomes.</title>
        <authorList>
            <person name="Kawai M."/>
            <person name="Futagami T."/>
            <person name="Toyoda A."/>
            <person name="Takaki Y."/>
            <person name="Nishi S."/>
            <person name="Hori S."/>
            <person name="Arai W."/>
            <person name="Tsubouchi T."/>
            <person name="Morono Y."/>
            <person name="Uchiyama I."/>
            <person name="Ito T."/>
            <person name="Fujiyama A."/>
            <person name="Inagaki F."/>
            <person name="Takami H."/>
        </authorList>
    </citation>
    <scope>NUCLEOTIDE SEQUENCE</scope>
    <source>
        <strain evidence="2">Expedition CK06-06</strain>
    </source>
</reference>
<accession>X1KRG0</accession>
<gene>
    <name evidence="2" type="ORF">S03H2_70328</name>
</gene>
<name>X1KRG0_9ZZZZ</name>
<feature type="non-terminal residue" evidence="2">
    <location>
        <position position="1"/>
    </location>
</feature>
<dbReference type="SUPFAM" id="SSF103473">
    <property type="entry name" value="MFS general substrate transporter"/>
    <property type="match status" value="1"/>
</dbReference>
<evidence type="ECO:0000256" key="1">
    <source>
        <dbReference type="SAM" id="Phobius"/>
    </source>
</evidence>